<dbReference type="Pfam" id="PF01208">
    <property type="entry name" value="URO-D"/>
    <property type="match status" value="1"/>
</dbReference>
<gene>
    <name evidence="2" type="ORF">SAMN02745158_03110</name>
</gene>
<name>A0A1M5AAM4_9CLOT</name>
<dbReference type="InterPro" id="IPR052024">
    <property type="entry name" value="Methanogen_methyltrans"/>
</dbReference>
<dbReference type="GO" id="GO:0004853">
    <property type="term" value="F:uroporphyrinogen decarboxylase activity"/>
    <property type="evidence" value="ECO:0007669"/>
    <property type="project" value="InterPro"/>
</dbReference>
<reference evidence="2 3" key="1">
    <citation type="submission" date="2016-11" db="EMBL/GenBank/DDBJ databases">
        <authorList>
            <person name="Jaros S."/>
            <person name="Januszkiewicz K."/>
            <person name="Wedrychowicz H."/>
        </authorList>
    </citation>
    <scope>NUCLEOTIDE SEQUENCE [LARGE SCALE GENOMIC DNA]</scope>
    <source>
        <strain evidence="2 3">DSM 17459</strain>
    </source>
</reference>
<dbReference type="STRING" id="1122155.SAMN02745158_03110"/>
<evidence type="ECO:0000313" key="3">
    <source>
        <dbReference type="Proteomes" id="UP000184245"/>
    </source>
</evidence>
<dbReference type="Gene3D" id="3.20.20.210">
    <property type="match status" value="1"/>
</dbReference>
<dbReference type="Proteomes" id="UP000184245">
    <property type="component" value="Unassembled WGS sequence"/>
</dbReference>
<dbReference type="EMBL" id="FQVI01000019">
    <property type="protein sequence ID" value="SHF27370.1"/>
    <property type="molecule type" value="Genomic_DNA"/>
</dbReference>
<sequence length="373" mass="42245">MTSKERVMAALNHEEADRVPLDIGGINNSTMHEQIEKALKVKLGLKDNGTIIKAVQQGVVVPDDSVVEYFGGDTCSLYINESRPWKDNGDGTFTDMWGVGQKLNPDGYYYNMCFHPMEQVEEPEDLEAFTFLPPTEYMVEGLTERAEAHRDKCCILEGLREPMFGLPSWLRGNQNYYMDLLANEELSDALHEKILAYYLELIDFIMVRIGDKIDIVKVADDLGAQDALLMSPETYRARVKPYQERLYSYIKKKYKKKLLLHCCGAIEPIIGDLIEIGVDALNPVQISARGMDPETLKKKYGRKITFWGGGVDTQSCLNLGTAEAVKEQVKTNLEIFKPGGGYVFSQVHNIQPGVPLENILTMYEVFRENCQYK</sequence>
<dbReference type="InterPro" id="IPR000257">
    <property type="entry name" value="Uroporphyrinogen_deCOase"/>
</dbReference>
<dbReference type="SUPFAM" id="SSF51726">
    <property type="entry name" value="UROD/MetE-like"/>
    <property type="match status" value="1"/>
</dbReference>
<accession>A0A1M5AAM4</accession>
<dbReference type="InterPro" id="IPR038071">
    <property type="entry name" value="UROD/MetE-like_sf"/>
</dbReference>
<dbReference type="RefSeq" id="WP_072853368.1">
    <property type="nucleotide sequence ID" value="NZ_FQVI01000019.1"/>
</dbReference>
<proteinExistence type="predicted"/>
<dbReference type="PANTHER" id="PTHR47099:SF1">
    <property type="entry name" value="METHYLCOBAMIDE:COM METHYLTRANSFERASE MTBA"/>
    <property type="match status" value="1"/>
</dbReference>
<organism evidence="2 3">
    <name type="scientific">Lactonifactor longoviformis DSM 17459</name>
    <dbReference type="NCBI Taxonomy" id="1122155"/>
    <lineage>
        <taxon>Bacteria</taxon>
        <taxon>Bacillati</taxon>
        <taxon>Bacillota</taxon>
        <taxon>Clostridia</taxon>
        <taxon>Eubacteriales</taxon>
        <taxon>Clostridiaceae</taxon>
        <taxon>Lactonifactor</taxon>
    </lineage>
</organism>
<dbReference type="GO" id="GO:0006779">
    <property type="term" value="P:porphyrin-containing compound biosynthetic process"/>
    <property type="evidence" value="ECO:0007669"/>
    <property type="project" value="InterPro"/>
</dbReference>
<dbReference type="AlphaFoldDB" id="A0A1M5AAM4"/>
<dbReference type="PANTHER" id="PTHR47099">
    <property type="entry name" value="METHYLCOBAMIDE:COM METHYLTRANSFERASE MTBA"/>
    <property type="match status" value="1"/>
</dbReference>
<evidence type="ECO:0000313" key="2">
    <source>
        <dbReference type="EMBL" id="SHF27370.1"/>
    </source>
</evidence>
<keyword evidence="3" id="KW-1185">Reference proteome</keyword>
<feature type="domain" description="Uroporphyrinogen decarboxylase (URO-D)" evidence="1">
    <location>
        <begin position="171"/>
        <end position="368"/>
    </location>
</feature>
<evidence type="ECO:0000259" key="1">
    <source>
        <dbReference type="Pfam" id="PF01208"/>
    </source>
</evidence>
<dbReference type="OrthoDB" id="1890402at2"/>
<protein>
    <submittedName>
        <fullName evidence="2">Uroporphyrinogen decarboxylase</fullName>
    </submittedName>
</protein>